<dbReference type="Proteomes" id="UP000604083">
    <property type="component" value="Unassembled WGS sequence"/>
</dbReference>
<keyword evidence="7" id="KW-1185">Reference proteome</keyword>
<dbReference type="Pfam" id="PF01625">
    <property type="entry name" value="PMSR"/>
    <property type="match status" value="1"/>
</dbReference>
<organism evidence="6 7">
    <name type="scientific">Roseibacillus ishigakijimensis</name>
    <dbReference type="NCBI Taxonomy" id="454146"/>
    <lineage>
        <taxon>Bacteria</taxon>
        <taxon>Pseudomonadati</taxon>
        <taxon>Verrucomicrobiota</taxon>
        <taxon>Verrucomicrobiia</taxon>
        <taxon>Verrucomicrobiales</taxon>
        <taxon>Verrucomicrobiaceae</taxon>
        <taxon>Roseibacillus</taxon>
    </lineage>
</organism>
<dbReference type="GO" id="GO:0034599">
    <property type="term" value="P:cellular response to oxidative stress"/>
    <property type="evidence" value="ECO:0007669"/>
    <property type="project" value="TreeGrafter"/>
</dbReference>
<keyword evidence="2" id="KW-0560">Oxidoreductase</keyword>
<dbReference type="EC" id="1.8.4.11" evidence="1"/>
<accession>A0A934RUB7</accession>
<evidence type="ECO:0000256" key="3">
    <source>
        <dbReference type="ARBA" id="ARBA00047806"/>
    </source>
</evidence>
<dbReference type="InterPro" id="IPR050162">
    <property type="entry name" value="MsrA_MetSO_reductase"/>
</dbReference>
<proteinExistence type="predicted"/>
<sequence length="184" mass="21063">MRTRVGYAGGTKEKPTYRSMGDHTEAVSIDYDPAVTSYEDLLGEFWLGHRCDSLNHSRQYMKAVFYRDEQQRQAALESRDREAHRLGLGTEEVRTEVLPVNAFTYAEGYHQKYVLSRKGEIRLFLEQLYPTAKALADSTVATRLNAYLGSGLKLDWAAFAEELPEYKLPEFVAGRLQVMAESRR</sequence>
<comment type="catalytic activity">
    <reaction evidence="3">
        <text>L-methionyl-[protein] + [thioredoxin]-disulfide + H2O = L-methionyl-(S)-S-oxide-[protein] + [thioredoxin]-dithiol</text>
        <dbReference type="Rhea" id="RHEA:14217"/>
        <dbReference type="Rhea" id="RHEA-COMP:10698"/>
        <dbReference type="Rhea" id="RHEA-COMP:10700"/>
        <dbReference type="Rhea" id="RHEA-COMP:12313"/>
        <dbReference type="Rhea" id="RHEA-COMP:12315"/>
        <dbReference type="ChEBI" id="CHEBI:15377"/>
        <dbReference type="ChEBI" id="CHEBI:16044"/>
        <dbReference type="ChEBI" id="CHEBI:29950"/>
        <dbReference type="ChEBI" id="CHEBI:44120"/>
        <dbReference type="ChEBI" id="CHEBI:50058"/>
        <dbReference type="EC" id="1.8.4.11"/>
    </reaction>
</comment>
<comment type="catalytic activity">
    <reaction evidence="4">
        <text>[thioredoxin]-disulfide + L-methionine + H2O = L-methionine (S)-S-oxide + [thioredoxin]-dithiol</text>
        <dbReference type="Rhea" id="RHEA:19993"/>
        <dbReference type="Rhea" id="RHEA-COMP:10698"/>
        <dbReference type="Rhea" id="RHEA-COMP:10700"/>
        <dbReference type="ChEBI" id="CHEBI:15377"/>
        <dbReference type="ChEBI" id="CHEBI:29950"/>
        <dbReference type="ChEBI" id="CHEBI:50058"/>
        <dbReference type="ChEBI" id="CHEBI:57844"/>
        <dbReference type="ChEBI" id="CHEBI:58772"/>
        <dbReference type="EC" id="1.8.4.11"/>
    </reaction>
</comment>
<evidence type="ECO:0000313" key="7">
    <source>
        <dbReference type="Proteomes" id="UP000604083"/>
    </source>
</evidence>
<evidence type="ECO:0000259" key="5">
    <source>
        <dbReference type="Pfam" id="PF01625"/>
    </source>
</evidence>
<dbReference type="GO" id="GO:0008113">
    <property type="term" value="F:peptide-methionine (S)-S-oxide reductase activity"/>
    <property type="evidence" value="ECO:0007669"/>
    <property type="project" value="UniProtKB-EC"/>
</dbReference>
<feature type="domain" description="Peptide methionine sulphoxide reductase MsrA" evidence="5">
    <location>
        <begin position="2"/>
        <end position="117"/>
    </location>
</feature>
<evidence type="ECO:0000256" key="2">
    <source>
        <dbReference type="ARBA" id="ARBA00023002"/>
    </source>
</evidence>
<dbReference type="SUPFAM" id="SSF55068">
    <property type="entry name" value="Peptide methionine sulfoxide reductase"/>
    <property type="match status" value="1"/>
</dbReference>
<evidence type="ECO:0000256" key="4">
    <source>
        <dbReference type="ARBA" id="ARBA00048782"/>
    </source>
</evidence>
<dbReference type="PANTHER" id="PTHR42799">
    <property type="entry name" value="MITOCHONDRIAL PEPTIDE METHIONINE SULFOXIDE REDUCTASE"/>
    <property type="match status" value="1"/>
</dbReference>
<gene>
    <name evidence="6" type="ORF">JIN78_09615</name>
</gene>
<name>A0A934RUB7_9BACT</name>
<comment type="caution">
    <text evidence="6">The sequence shown here is derived from an EMBL/GenBank/DDBJ whole genome shotgun (WGS) entry which is preliminary data.</text>
</comment>
<reference evidence="6" key="1">
    <citation type="submission" date="2021-01" db="EMBL/GenBank/DDBJ databases">
        <title>Modified the classification status of verrucomicrobia.</title>
        <authorList>
            <person name="Feng X."/>
        </authorList>
    </citation>
    <scope>NUCLEOTIDE SEQUENCE</scope>
    <source>
        <strain evidence="6">KCTC 12986</strain>
    </source>
</reference>
<evidence type="ECO:0000256" key="1">
    <source>
        <dbReference type="ARBA" id="ARBA00012502"/>
    </source>
</evidence>
<dbReference type="GO" id="GO:0005737">
    <property type="term" value="C:cytoplasm"/>
    <property type="evidence" value="ECO:0007669"/>
    <property type="project" value="TreeGrafter"/>
</dbReference>
<protein>
    <recommendedName>
        <fullName evidence="1">peptide-methionine (S)-S-oxide reductase</fullName>
        <ecNumber evidence="1">1.8.4.11</ecNumber>
    </recommendedName>
</protein>
<dbReference type="InterPro" id="IPR036509">
    <property type="entry name" value="Met_Sox_Rdtase_MsrA_sf"/>
</dbReference>
<evidence type="ECO:0000313" key="6">
    <source>
        <dbReference type="EMBL" id="MBK1834315.1"/>
    </source>
</evidence>
<dbReference type="AlphaFoldDB" id="A0A934RUB7"/>
<dbReference type="PANTHER" id="PTHR42799:SF13">
    <property type="entry name" value="PEPTIDE METHIONINE SULFOXIDE REDUCTASE"/>
    <property type="match status" value="1"/>
</dbReference>
<dbReference type="Gene3D" id="3.30.1060.10">
    <property type="entry name" value="Peptide methionine sulphoxide reductase MsrA"/>
    <property type="match status" value="1"/>
</dbReference>
<dbReference type="EMBL" id="JAENIO010000021">
    <property type="protein sequence ID" value="MBK1834315.1"/>
    <property type="molecule type" value="Genomic_DNA"/>
</dbReference>
<dbReference type="InterPro" id="IPR002569">
    <property type="entry name" value="Met_Sox_Rdtase_MsrA_dom"/>
</dbReference>